<evidence type="ECO:0000256" key="5">
    <source>
        <dbReference type="ARBA" id="ARBA00023002"/>
    </source>
</evidence>
<feature type="domain" description="Acyl-CoA dehydrogenase/oxidase N-terminal" evidence="7">
    <location>
        <begin position="4"/>
        <end position="79"/>
    </location>
</feature>
<evidence type="ECO:0000259" key="6">
    <source>
        <dbReference type="Pfam" id="PF00441"/>
    </source>
</evidence>
<keyword evidence="5" id="KW-0560">Oxidoreductase</keyword>
<keyword evidence="3" id="KW-0285">Flavoprotein</keyword>
<evidence type="ECO:0000313" key="9">
    <source>
        <dbReference type="Proteomes" id="UP000503441"/>
    </source>
</evidence>
<protein>
    <submittedName>
        <fullName evidence="8">Acyl-CoA/acyl-ACP dehydrogenase</fullName>
    </submittedName>
</protein>
<comment type="cofactor">
    <cofactor evidence="1">
        <name>FAD</name>
        <dbReference type="ChEBI" id="CHEBI:57692"/>
    </cofactor>
</comment>
<dbReference type="SUPFAM" id="SSF56645">
    <property type="entry name" value="Acyl-CoA dehydrogenase NM domain-like"/>
    <property type="match status" value="1"/>
</dbReference>
<evidence type="ECO:0000313" key="8">
    <source>
        <dbReference type="EMBL" id="QIM19130.1"/>
    </source>
</evidence>
<evidence type="ECO:0000256" key="2">
    <source>
        <dbReference type="ARBA" id="ARBA00009347"/>
    </source>
</evidence>
<proteinExistence type="inferred from homology"/>
<evidence type="ECO:0000256" key="1">
    <source>
        <dbReference type="ARBA" id="ARBA00001974"/>
    </source>
</evidence>
<reference evidence="8 9" key="1">
    <citation type="submission" date="2020-03" db="EMBL/GenBank/DDBJ databases">
        <title>Leucobacter sp. nov., isolated from beetles.</title>
        <authorList>
            <person name="Hyun D.-W."/>
            <person name="Bae J.-W."/>
        </authorList>
    </citation>
    <scope>NUCLEOTIDE SEQUENCE [LARGE SCALE GENOMIC DNA]</scope>
    <source>
        <strain evidence="8 9">HDW9A</strain>
    </source>
</reference>
<evidence type="ECO:0000256" key="3">
    <source>
        <dbReference type="ARBA" id="ARBA00022630"/>
    </source>
</evidence>
<dbReference type="InterPro" id="IPR009075">
    <property type="entry name" value="AcylCo_DH/oxidase_C"/>
</dbReference>
<comment type="similarity">
    <text evidence="2">Belongs to the acyl-CoA dehydrogenase family.</text>
</comment>
<feature type="domain" description="Acyl-CoA dehydrogenase/oxidase C-terminal" evidence="6">
    <location>
        <begin position="234"/>
        <end position="352"/>
    </location>
</feature>
<dbReference type="Gene3D" id="1.10.540.10">
    <property type="entry name" value="Acyl-CoA dehydrogenase/oxidase, N-terminal domain"/>
    <property type="match status" value="1"/>
</dbReference>
<organism evidence="8 9">
    <name type="scientific">Leucobacter coleopterorum</name>
    <dbReference type="NCBI Taxonomy" id="2714933"/>
    <lineage>
        <taxon>Bacteria</taxon>
        <taxon>Bacillati</taxon>
        <taxon>Actinomycetota</taxon>
        <taxon>Actinomycetes</taxon>
        <taxon>Micrococcales</taxon>
        <taxon>Microbacteriaceae</taxon>
        <taxon>Leucobacter</taxon>
    </lineage>
</organism>
<keyword evidence="4" id="KW-0274">FAD</keyword>
<dbReference type="EMBL" id="CP049933">
    <property type="protein sequence ID" value="QIM19130.1"/>
    <property type="molecule type" value="Genomic_DNA"/>
</dbReference>
<dbReference type="Gene3D" id="1.20.140.10">
    <property type="entry name" value="Butyryl-CoA Dehydrogenase, subunit A, domain 3"/>
    <property type="match status" value="1"/>
</dbReference>
<dbReference type="RefSeq" id="WP_166331376.1">
    <property type="nucleotide sequence ID" value="NZ_CP049933.1"/>
</dbReference>
<sequence length="373" mass="40708">MLEQFRERAAGYDGDNRFFTEDFAELRDRGYLAAAVPRELGGAGLSLDTLVRCQRRLASYAPATALGVNMHLVWVQVARFLHERGIDTLDWVLRDAVAGEVFAFGISEAGNEAVLLDAFSVASPAQDGGFRITGTKVFTTLSPVWTRLGLHARCEEPGEDPYLVFGFVRRDNEELAEGTIEHPGTWNPLGMRATQSWNTKLDGVRILPEDVAARIAPFDGRAPLVLAIFSSFSILTASVYAGIADRALELARQAANRAAAGGEGIRLDDPELATRLTEAVLDHRRSLDALTLLARDVDGLAERDDWFLALAAARNQVCDEARRAVEVAMRFAGSRGFQADSELARLYRDVLAGLFHPSSASALAKTVRGFLTD</sequence>
<dbReference type="InterPro" id="IPR036250">
    <property type="entry name" value="AcylCo_DH-like_C"/>
</dbReference>
<dbReference type="SUPFAM" id="SSF47203">
    <property type="entry name" value="Acyl-CoA dehydrogenase C-terminal domain-like"/>
    <property type="match status" value="1"/>
</dbReference>
<evidence type="ECO:0000259" key="7">
    <source>
        <dbReference type="Pfam" id="PF02771"/>
    </source>
</evidence>
<gene>
    <name evidence="8" type="ORF">G7066_12140</name>
</gene>
<name>A0ABX6K268_9MICO</name>
<dbReference type="InterPro" id="IPR046373">
    <property type="entry name" value="Acyl-CoA_Oxase/DH_mid-dom_sf"/>
</dbReference>
<keyword evidence="9" id="KW-1185">Reference proteome</keyword>
<dbReference type="InterPro" id="IPR013786">
    <property type="entry name" value="AcylCoA_DH/ox_N"/>
</dbReference>
<evidence type="ECO:0000256" key="4">
    <source>
        <dbReference type="ARBA" id="ARBA00022827"/>
    </source>
</evidence>
<dbReference type="PANTHER" id="PTHR43884:SF25">
    <property type="entry name" value="ACYL-COA DEHYDROGENASE YDBM-RELATED"/>
    <property type="match status" value="1"/>
</dbReference>
<dbReference type="InterPro" id="IPR009100">
    <property type="entry name" value="AcylCoA_DH/oxidase_NM_dom_sf"/>
</dbReference>
<accession>A0ABX6K268</accession>
<dbReference type="PANTHER" id="PTHR43884">
    <property type="entry name" value="ACYL-COA DEHYDROGENASE"/>
    <property type="match status" value="1"/>
</dbReference>
<dbReference type="Gene3D" id="2.40.110.10">
    <property type="entry name" value="Butyryl-CoA Dehydrogenase, subunit A, domain 2"/>
    <property type="match status" value="1"/>
</dbReference>
<dbReference type="Pfam" id="PF02771">
    <property type="entry name" value="Acyl-CoA_dh_N"/>
    <property type="match status" value="1"/>
</dbReference>
<dbReference type="Proteomes" id="UP000503441">
    <property type="component" value="Chromosome"/>
</dbReference>
<dbReference type="PIRSF" id="PIRSF016578">
    <property type="entry name" value="HsaA"/>
    <property type="match status" value="1"/>
</dbReference>
<dbReference type="Pfam" id="PF00441">
    <property type="entry name" value="Acyl-CoA_dh_1"/>
    <property type="match status" value="1"/>
</dbReference>
<dbReference type="InterPro" id="IPR037069">
    <property type="entry name" value="AcylCoA_DH/ox_N_sf"/>
</dbReference>